<keyword evidence="2" id="KW-0812">Transmembrane</keyword>
<feature type="compositionally biased region" description="Polar residues" evidence="1">
    <location>
        <begin position="256"/>
        <end position="267"/>
    </location>
</feature>
<dbReference type="STRING" id="1151754.M9MIL1"/>
<name>M9MIL1_PSEA3</name>
<accession>M9MIL1</accession>
<dbReference type="Pfam" id="PF04882">
    <property type="entry name" value="Peroxin-3"/>
    <property type="match status" value="1"/>
</dbReference>
<keyword evidence="2" id="KW-1133">Transmembrane helix</keyword>
<evidence type="ECO:0000313" key="3">
    <source>
        <dbReference type="EMBL" id="GAC77072.1"/>
    </source>
</evidence>
<evidence type="ECO:0000256" key="1">
    <source>
        <dbReference type="SAM" id="MobiDB-lite"/>
    </source>
</evidence>
<keyword evidence="2" id="KW-0472">Membrane</keyword>
<dbReference type="Proteomes" id="UP000011976">
    <property type="component" value="Unassembled WGS sequence"/>
</dbReference>
<dbReference type="GO" id="GO:0045046">
    <property type="term" value="P:protein import into peroxisome membrane"/>
    <property type="evidence" value="ECO:0007669"/>
    <property type="project" value="TreeGrafter"/>
</dbReference>
<dbReference type="InterPro" id="IPR006966">
    <property type="entry name" value="Peroxin-3"/>
</dbReference>
<gene>
    <name evidence="3" type="ORF">PANT_24d00030</name>
</gene>
<dbReference type="OrthoDB" id="45930at2759"/>
<feature type="transmembrane region" description="Helical" evidence="2">
    <location>
        <begin position="12"/>
        <end position="32"/>
    </location>
</feature>
<evidence type="ECO:0000313" key="4">
    <source>
        <dbReference type="Proteomes" id="UP000011976"/>
    </source>
</evidence>
<reference evidence="4" key="1">
    <citation type="journal article" date="2013" name="Genome Announc.">
        <title>Genome sequence of the basidiomycetous yeast Pseudozyma antarctica T-34, a producer of the glycolipid biosurfactants mannosylerythritol lipids.</title>
        <authorList>
            <person name="Morita T."/>
            <person name="Koike H."/>
            <person name="Koyama Y."/>
            <person name="Hagiwara H."/>
            <person name="Ito E."/>
            <person name="Fukuoka T."/>
            <person name="Imura T."/>
            <person name="Machida M."/>
            <person name="Kitamoto D."/>
        </authorList>
    </citation>
    <scope>NUCLEOTIDE SEQUENCE [LARGE SCALE GENOMIC DNA]</scope>
    <source>
        <strain evidence="4">T-34</strain>
    </source>
</reference>
<feature type="region of interest" description="Disordered" evidence="1">
    <location>
        <begin position="95"/>
        <end position="188"/>
    </location>
</feature>
<proteinExistence type="predicted"/>
<feature type="compositionally biased region" description="Low complexity" evidence="1">
    <location>
        <begin position="111"/>
        <end position="135"/>
    </location>
</feature>
<dbReference type="EMBL" id="DF196790">
    <property type="protein sequence ID" value="GAC77072.1"/>
    <property type="molecule type" value="Genomic_DNA"/>
</dbReference>
<protein>
    <submittedName>
        <fullName evidence="3">RNA export factor NXT1</fullName>
    </submittedName>
</protein>
<feature type="region of interest" description="Disordered" evidence="1">
    <location>
        <begin position="209"/>
        <end position="267"/>
    </location>
</feature>
<dbReference type="AlphaFoldDB" id="M9MIL1"/>
<feature type="compositionally biased region" description="Polar residues" evidence="1">
    <location>
        <begin position="210"/>
        <end position="243"/>
    </location>
</feature>
<evidence type="ECO:0000256" key="2">
    <source>
        <dbReference type="SAM" id="Phobius"/>
    </source>
</evidence>
<dbReference type="GO" id="GO:0005778">
    <property type="term" value="C:peroxisomal membrane"/>
    <property type="evidence" value="ECO:0007669"/>
    <property type="project" value="InterPro"/>
</dbReference>
<dbReference type="PANTHER" id="PTHR28080">
    <property type="entry name" value="PEROXISOMAL BIOGENESIS FACTOR 3"/>
    <property type="match status" value="1"/>
</dbReference>
<sequence length="591" mass="64620">MTSWWRRTSRYISSHSNFFVVTGGLVGGAYLLSQYAISKFQQIQEKLVNDKNAKENLRRRFAQNQEDCTFTVLALLPTLGDQLFAKHDVEQLTESLRSQAAPPAPSTIISDAPQPLAAEPAPSAPIAASASDQQDLQPPQTAEHPASEPQSTPDTLPQPDAPSPQLNPLAKTFVPGGAPAPAQTTQPSMDTAQVNGLEAAPDAPVVPEATQQLPTPQSSDEQPTGSPQTTTDNSAEQLAQTQLSPTVSAVPPPSSEQSHVDAQQQRSKIIADRHAKLRLWNDLKLTSFTRAITSLYCVVLLTLQTHIQLNLIGRFAYLASVEALARESDDPSVLASASHLDSSRVLDHDTERLYLTFSWWFLHRGWNALSDRVADAIARTFSPLSVKAQLSLTDLKALVNDARFIIEHEPSSNATNTNTADQPAWKRSHFLDVLFPNSTDDEADVLVGAGALDGDAAVYALATNDKLRALLDETKDIIESQDFGTILSLCFDRVFETFFDSLCPTFGVQKSGRIDSTIQVEPLSALESRFQEITDEMQHGKRVRLASLFPLVSRQSQMAIRGVPNEYIEVLADAKELRAFSAVLYAAWSPM</sequence>
<dbReference type="PANTHER" id="PTHR28080:SF1">
    <property type="entry name" value="PEROXISOMAL BIOGENESIS FACTOR 3"/>
    <property type="match status" value="1"/>
</dbReference>
<dbReference type="GO" id="GO:0030674">
    <property type="term" value="F:protein-macromolecule adaptor activity"/>
    <property type="evidence" value="ECO:0007669"/>
    <property type="project" value="TreeGrafter"/>
</dbReference>
<organism evidence="3 4">
    <name type="scientific">Pseudozyma antarctica (strain T-34)</name>
    <name type="common">Yeast</name>
    <name type="synonym">Candida antarctica</name>
    <dbReference type="NCBI Taxonomy" id="1151754"/>
    <lineage>
        <taxon>Eukaryota</taxon>
        <taxon>Fungi</taxon>
        <taxon>Dikarya</taxon>
        <taxon>Basidiomycota</taxon>
        <taxon>Ustilaginomycotina</taxon>
        <taxon>Ustilaginomycetes</taxon>
        <taxon>Ustilaginales</taxon>
        <taxon>Ustilaginaceae</taxon>
        <taxon>Moesziomyces</taxon>
    </lineage>
</organism>